<proteinExistence type="predicted"/>
<dbReference type="RefSeq" id="WP_110658574.1">
    <property type="nucleotide sequence ID" value="NZ_PDLL01000055.1"/>
</dbReference>
<sequence>MSHQFKPGDLAIIVGANSLTQNIGKQCQLRELVKSGDCFVAPNGMVYRHDDVPCWTLVGDELAAVLDGEVVHIGFGVHEPRHLMPLLDNFAPERQKAKEAEPCA</sequence>
<dbReference type="Proteomes" id="UP000247437">
    <property type="component" value="Unassembled WGS sequence"/>
</dbReference>
<name>A0A2W0ES43_PSEJE</name>
<dbReference type="EMBL" id="PDLL01000055">
    <property type="protein sequence ID" value="PYY71223.1"/>
    <property type="molecule type" value="Genomic_DNA"/>
</dbReference>
<protein>
    <submittedName>
        <fullName evidence="1">Uncharacterized protein</fullName>
    </submittedName>
</protein>
<comment type="caution">
    <text evidence="1">The sequence shown here is derived from an EMBL/GenBank/DDBJ whole genome shotgun (WGS) entry which is preliminary data.</text>
</comment>
<accession>A0A2W0ES43</accession>
<organism evidence="1 2">
    <name type="scientific">Pseudomonas jessenii</name>
    <dbReference type="NCBI Taxonomy" id="77298"/>
    <lineage>
        <taxon>Bacteria</taxon>
        <taxon>Pseudomonadati</taxon>
        <taxon>Pseudomonadota</taxon>
        <taxon>Gammaproteobacteria</taxon>
        <taxon>Pseudomonadales</taxon>
        <taxon>Pseudomonadaceae</taxon>
        <taxon>Pseudomonas</taxon>
    </lineage>
</organism>
<evidence type="ECO:0000313" key="2">
    <source>
        <dbReference type="Proteomes" id="UP000247437"/>
    </source>
</evidence>
<evidence type="ECO:0000313" key="1">
    <source>
        <dbReference type="EMBL" id="PYY71223.1"/>
    </source>
</evidence>
<dbReference type="AlphaFoldDB" id="A0A2W0ES43"/>
<gene>
    <name evidence="1" type="ORF">CRX42_07345</name>
</gene>
<dbReference type="OrthoDB" id="6892512at2"/>
<reference evidence="1 2" key="1">
    <citation type="journal article" date="2018" name="Appl. Microbiol. Biotechnol.">
        <title>Characterization of the caprolactam degradation pathway in Pseudomonas jessenii using mass spectrometry-based proteomics.</title>
        <authorList>
            <person name="Otzen M."/>
            <person name="Palacio C."/>
            <person name="Janssen D.B."/>
        </authorList>
    </citation>
    <scope>NUCLEOTIDE SEQUENCE [LARGE SCALE GENOMIC DNA]</scope>
    <source>
        <strain evidence="1 2">GO3</strain>
    </source>
</reference>